<comment type="subcellular location">
    <subcellularLocation>
        <location evidence="1 10">Cytoplasm</location>
    </subcellularLocation>
</comment>
<evidence type="ECO:0000256" key="2">
    <source>
        <dbReference type="ARBA" id="ARBA00010450"/>
    </source>
</evidence>
<dbReference type="GO" id="GO:0006313">
    <property type="term" value="P:DNA transposition"/>
    <property type="evidence" value="ECO:0007669"/>
    <property type="project" value="UniProtKB-UniRule"/>
</dbReference>
<dbReference type="InterPro" id="IPR011010">
    <property type="entry name" value="DNA_brk_join_enz"/>
</dbReference>
<keyword evidence="3 10" id="KW-0963">Cytoplasm</keyword>
<evidence type="ECO:0000256" key="8">
    <source>
        <dbReference type="ARBA" id="ARBA00023172"/>
    </source>
</evidence>
<sequence>MNLSVKEFLEYLEQVKGASDNTIQSYHRDVNHFITFVQGHFDTKELSGITGTQLNAYIKDMEDRGRASSTISRNMASLRSFFQYLMRRNLIRKDPTEMLITPKVEKKAPEVLTFGEIELLLGQPYESDDKGIRDKAMLELLYATGIRVTELIGLREDDINITMGYIKCSSSKGERIIPIGQAAQLALFKYMNGPRNQMIKETDEKTLFVSCLGESMSRQGFWKIVKIYSKKAGIKKKITPHILRHSFASHLVENGADLRSVQEMLGHANISTTQVYSKLNDFKLRDVYIKAHPRA</sequence>
<dbReference type="SUPFAM" id="SSF56349">
    <property type="entry name" value="DNA breaking-rejoining enzymes"/>
    <property type="match status" value="1"/>
</dbReference>
<feature type="active site" evidence="10">
    <location>
        <position position="241"/>
    </location>
</feature>
<evidence type="ECO:0000259" key="11">
    <source>
        <dbReference type="PROSITE" id="PS51898"/>
    </source>
</evidence>
<dbReference type="InterPro" id="IPR011932">
    <property type="entry name" value="Recomb_XerD"/>
</dbReference>
<dbReference type="InterPro" id="IPR013762">
    <property type="entry name" value="Integrase-like_cat_sf"/>
</dbReference>
<organism evidence="13 14">
    <name type="scientific">Petrocella atlantisensis</name>
    <dbReference type="NCBI Taxonomy" id="2173034"/>
    <lineage>
        <taxon>Bacteria</taxon>
        <taxon>Bacillati</taxon>
        <taxon>Bacillota</taxon>
        <taxon>Clostridia</taxon>
        <taxon>Lachnospirales</taxon>
        <taxon>Vallitaleaceae</taxon>
        <taxon>Petrocella</taxon>
    </lineage>
</organism>
<feature type="active site" evidence="10">
    <location>
        <position position="267"/>
    </location>
</feature>
<dbReference type="Gene3D" id="1.10.150.130">
    <property type="match status" value="1"/>
</dbReference>
<keyword evidence="6 10" id="KW-0229">DNA integration</keyword>
<dbReference type="InterPro" id="IPR010998">
    <property type="entry name" value="Integrase_recombinase_N"/>
</dbReference>
<keyword evidence="4 10" id="KW-0132">Cell division</keyword>
<dbReference type="GO" id="GO:0003677">
    <property type="term" value="F:DNA binding"/>
    <property type="evidence" value="ECO:0007669"/>
    <property type="project" value="UniProtKB-UniRule"/>
</dbReference>
<dbReference type="PROSITE" id="PS51900">
    <property type="entry name" value="CB"/>
    <property type="match status" value="1"/>
</dbReference>
<dbReference type="InterPro" id="IPR050090">
    <property type="entry name" value="Tyrosine_recombinase_XerCD"/>
</dbReference>
<protein>
    <recommendedName>
        <fullName evidence="10">Tyrosine recombinase XerC</fullName>
    </recommendedName>
</protein>
<dbReference type="NCBIfam" id="TIGR02225">
    <property type="entry name" value="recomb_XerD"/>
    <property type="match status" value="1"/>
</dbReference>
<dbReference type="InterPro" id="IPR023009">
    <property type="entry name" value="Tyrosine_recombinase_XerC/XerD"/>
</dbReference>
<dbReference type="GO" id="GO:0005737">
    <property type="term" value="C:cytoplasm"/>
    <property type="evidence" value="ECO:0007669"/>
    <property type="project" value="UniProtKB-SubCell"/>
</dbReference>
<feature type="active site" evidence="10">
    <location>
        <position position="147"/>
    </location>
</feature>
<keyword evidence="9 10" id="KW-0131">Cell cycle</keyword>
<dbReference type="Proteomes" id="UP000279029">
    <property type="component" value="Chromosome"/>
</dbReference>
<evidence type="ECO:0000256" key="5">
    <source>
        <dbReference type="ARBA" id="ARBA00022829"/>
    </source>
</evidence>
<evidence type="ECO:0000256" key="10">
    <source>
        <dbReference type="HAMAP-Rule" id="MF_01808"/>
    </source>
</evidence>
<dbReference type="AlphaFoldDB" id="A0A3P7PSP8"/>
<dbReference type="Gene3D" id="1.10.443.10">
    <property type="entry name" value="Intergrase catalytic core"/>
    <property type="match status" value="1"/>
</dbReference>
<keyword evidence="5 10" id="KW-0159">Chromosome partition</keyword>
<dbReference type="HAMAP" id="MF_01808">
    <property type="entry name" value="Recomb_XerC_XerD"/>
    <property type="match status" value="1"/>
</dbReference>
<dbReference type="PROSITE" id="PS51898">
    <property type="entry name" value="TYR_RECOMBINASE"/>
    <property type="match status" value="1"/>
</dbReference>
<comment type="function">
    <text evidence="10">Site-specific tyrosine recombinase, which acts by catalyzing the cutting and rejoining of the recombining DNA molecules. The XerC-XerD complex is essential to convert dimers of the bacterial chromosome into monomers to permit their segregation at cell division. It also contributes to the segregational stability of plasmids.</text>
</comment>
<evidence type="ECO:0000313" key="13">
    <source>
        <dbReference type="EMBL" id="VDN46251.1"/>
    </source>
</evidence>
<dbReference type="OrthoDB" id="9801717at2"/>
<evidence type="ECO:0000313" key="14">
    <source>
        <dbReference type="Proteomes" id="UP000279029"/>
    </source>
</evidence>
<keyword evidence="8 10" id="KW-0233">DNA recombination</keyword>
<feature type="active site" evidence="10">
    <location>
        <position position="244"/>
    </location>
</feature>
<dbReference type="Pfam" id="PF02899">
    <property type="entry name" value="Phage_int_SAM_1"/>
    <property type="match status" value="1"/>
</dbReference>
<accession>A0A3P7PSP8</accession>
<name>A0A3P7PSP8_9FIRM</name>
<evidence type="ECO:0000256" key="3">
    <source>
        <dbReference type="ARBA" id="ARBA00022490"/>
    </source>
</evidence>
<comment type="similarity">
    <text evidence="2">Belongs to the 'phage' integrase family. XerD subfamily.</text>
</comment>
<evidence type="ECO:0000256" key="9">
    <source>
        <dbReference type="ARBA" id="ARBA00023306"/>
    </source>
</evidence>
<dbReference type="GO" id="GO:0009037">
    <property type="term" value="F:tyrosine-based site-specific recombinase activity"/>
    <property type="evidence" value="ECO:0007669"/>
    <property type="project" value="UniProtKB-UniRule"/>
</dbReference>
<dbReference type="InterPro" id="IPR044068">
    <property type="entry name" value="CB"/>
</dbReference>
<evidence type="ECO:0000256" key="7">
    <source>
        <dbReference type="ARBA" id="ARBA00023125"/>
    </source>
</evidence>
<keyword evidence="14" id="KW-1185">Reference proteome</keyword>
<dbReference type="EMBL" id="LR130778">
    <property type="protein sequence ID" value="VDN46251.1"/>
    <property type="molecule type" value="Genomic_DNA"/>
</dbReference>
<comment type="subunit">
    <text evidence="10">Forms a cyclic heterotetrameric complex composed of two molecules of XerC and two molecules of XerD.</text>
</comment>
<feature type="active site" description="O-(3'-phospho-DNA)-tyrosine intermediate" evidence="10">
    <location>
        <position position="276"/>
    </location>
</feature>
<evidence type="ECO:0000256" key="6">
    <source>
        <dbReference type="ARBA" id="ARBA00022908"/>
    </source>
</evidence>
<comment type="similarity">
    <text evidence="10">Belongs to the 'phage' integrase family. XerC subfamily.</text>
</comment>
<dbReference type="GO" id="GO:0007059">
    <property type="term" value="P:chromosome segregation"/>
    <property type="evidence" value="ECO:0007669"/>
    <property type="project" value="UniProtKB-UniRule"/>
</dbReference>
<reference evidence="13 14" key="1">
    <citation type="submission" date="2018-09" db="EMBL/GenBank/DDBJ databases">
        <authorList>
            <person name="Postec A."/>
        </authorList>
    </citation>
    <scope>NUCLEOTIDE SEQUENCE [LARGE SCALE GENOMIC DNA]</scope>
    <source>
        <strain evidence="13">70B-A</strain>
    </source>
</reference>
<gene>
    <name evidence="13" type="primary">xerD</name>
    <name evidence="10" type="synonym">xerC</name>
    <name evidence="13" type="ORF">PATL70BA_0399</name>
</gene>
<dbReference type="InterPro" id="IPR002104">
    <property type="entry name" value="Integrase_catalytic"/>
</dbReference>
<dbReference type="PANTHER" id="PTHR30349">
    <property type="entry name" value="PHAGE INTEGRASE-RELATED"/>
    <property type="match status" value="1"/>
</dbReference>
<dbReference type="InterPro" id="IPR004107">
    <property type="entry name" value="Integrase_SAM-like_N"/>
</dbReference>
<evidence type="ECO:0000256" key="4">
    <source>
        <dbReference type="ARBA" id="ARBA00022618"/>
    </source>
</evidence>
<proteinExistence type="inferred from homology"/>
<evidence type="ECO:0000256" key="1">
    <source>
        <dbReference type="ARBA" id="ARBA00004496"/>
    </source>
</evidence>
<dbReference type="PANTHER" id="PTHR30349:SF81">
    <property type="entry name" value="TYROSINE RECOMBINASE XERC"/>
    <property type="match status" value="1"/>
</dbReference>
<dbReference type="NCBIfam" id="NF001399">
    <property type="entry name" value="PRK00283.1"/>
    <property type="match status" value="1"/>
</dbReference>
<dbReference type="GO" id="GO:0051301">
    <property type="term" value="P:cell division"/>
    <property type="evidence" value="ECO:0007669"/>
    <property type="project" value="UniProtKB-KW"/>
</dbReference>
<dbReference type="KEGG" id="cbar:PATL70BA_0399"/>
<dbReference type="CDD" id="cd00798">
    <property type="entry name" value="INT_XerDC_C"/>
    <property type="match status" value="1"/>
</dbReference>
<dbReference type="Pfam" id="PF00589">
    <property type="entry name" value="Phage_integrase"/>
    <property type="match status" value="1"/>
</dbReference>
<feature type="domain" description="Core-binding (CB)" evidence="12">
    <location>
        <begin position="1"/>
        <end position="86"/>
    </location>
</feature>
<evidence type="ECO:0000259" key="12">
    <source>
        <dbReference type="PROSITE" id="PS51900"/>
    </source>
</evidence>
<feature type="domain" description="Tyr recombinase" evidence="11">
    <location>
        <begin position="107"/>
        <end position="289"/>
    </location>
</feature>
<keyword evidence="7 10" id="KW-0238">DNA-binding</keyword>
<feature type="active site" evidence="10">
    <location>
        <position position="172"/>
    </location>
</feature>
<dbReference type="RefSeq" id="WP_125135792.1">
    <property type="nucleotide sequence ID" value="NZ_LR130778.1"/>
</dbReference>